<keyword evidence="16" id="KW-1185">Reference proteome</keyword>
<evidence type="ECO:0008006" key="17">
    <source>
        <dbReference type="Google" id="ProtNLM"/>
    </source>
</evidence>
<dbReference type="CDD" id="cd04050">
    <property type="entry name" value="C2B_Synaptotagmin-like"/>
    <property type="match status" value="1"/>
</dbReference>
<dbReference type="GO" id="GO:0031210">
    <property type="term" value="F:phosphatidylcholine binding"/>
    <property type="evidence" value="ECO:0007669"/>
    <property type="project" value="TreeGrafter"/>
</dbReference>
<evidence type="ECO:0000256" key="1">
    <source>
        <dbReference type="ARBA" id="ARBA00004370"/>
    </source>
</evidence>
<dbReference type="InterPro" id="IPR037749">
    <property type="entry name" value="Ext_Synaptotagmin_C2B"/>
</dbReference>
<dbReference type="PROSITE" id="PS51847">
    <property type="entry name" value="SMP"/>
    <property type="match status" value="1"/>
</dbReference>
<evidence type="ECO:0000313" key="16">
    <source>
        <dbReference type="Proteomes" id="UP001329430"/>
    </source>
</evidence>
<keyword evidence="6" id="KW-0106">Calcium</keyword>
<feature type="region of interest" description="Disordered" evidence="11">
    <location>
        <begin position="591"/>
        <end position="610"/>
    </location>
</feature>
<keyword evidence="2" id="KW-0813">Transport</keyword>
<dbReference type="EMBL" id="JAVRBK010000003">
    <property type="protein sequence ID" value="KAK5647054.1"/>
    <property type="molecule type" value="Genomic_DNA"/>
</dbReference>
<dbReference type="InterPro" id="IPR035892">
    <property type="entry name" value="C2_domain_sf"/>
</dbReference>
<dbReference type="Pfam" id="PF17047">
    <property type="entry name" value="SMP_LBD"/>
    <property type="match status" value="1"/>
</dbReference>
<dbReference type="InterPro" id="IPR031468">
    <property type="entry name" value="SMP_LBD"/>
</dbReference>
<dbReference type="GO" id="GO:0005509">
    <property type="term" value="F:calcium ion binding"/>
    <property type="evidence" value="ECO:0007669"/>
    <property type="project" value="TreeGrafter"/>
</dbReference>
<dbReference type="SMART" id="SM00239">
    <property type="entry name" value="C2"/>
    <property type="match status" value="3"/>
</dbReference>
<evidence type="ECO:0000256" key="4">
    <source>
        <dbReference type="ARBA" id="ARBA00022723"/>
    </source>
</evidence>
<evidence type="ECO:0000259" key="14">
    <source>
        <dbReference type="PROSITE" id="PS51847"/>
    </source>
</evidence>
<dbReference type="PROSITE" id="PS50004">
    <property type="entry name" value="C2"/>
    <property type="match status" value="3"/>
</dbReference>
<dbReference type="GO" id="GO:0035091">
    <property type="term" value="F:phosphatidylinositol binding"/>
    <property type="evidence" value="ECO:0007669"/>
    <property type="project" value="TreeGrafter"/>
</dbReference>
<protein>
    <recommendedName>
        <fullName evidence="17">Extended synaptotagmin-2</fullName>
    </recommendedName>
</protein>
<dbReference type="Pfam" id="PF00168">
    <property type="entry name" value="C2"/>
    <property type="match status" value="3"/>
</dbReference>
<keyword evidence="3 12" id="KW-0812">Transmembrane</keyword>
<evidence type="ECO:0000256" key="11">
    <source>
        <dbReference type="SAM" id="MobiDB-lite"/>
    </source>
</evidence>
<dbReference type="GO" id="GO:0005789">
    <property type="term" value="C:endoplasmic reticulum membrane"/>
    <property type="evidence" value="ECO:0007669"/>
    <property type="project" value="TreeGrafter"/>
</dbReference>
<evidence type="ECO:0000256" key="2">
    <source>
        <dbReference type="ARBA" id="ARBA00022448"/>
    </source>
</evidence>
<comment type="subcellular location">
    <subcellularLocation>
        <location evidence="1">Membrane</location>
    </subcellularLocation>
</comment>
<keyword evidence="8" id="KW-0445">Lipid transport</keyword>
<evidence type="ECO:0000256" key="6">
    <source>
        <dbReference type="ARBA" id="ARBA00022837"/>
    </source>
</evidence>
<keyword evidence="9" id="KW-0446">Lipid-binding</keyword>
<feature type="transmembrane region" description="Helical" evidence="12">
    <location>
        <begin position="42"/>
        <end position="66"/>
    </location>
</feature>
<dbReference type="AlphaFoldDB" id="A0AAN7VMW7"/>
<dbReference type="GO" id="GO:0061817">
    <property type="term" value="P:endoplasmic reticulum-plasma membrane tethering"/>
    <property type="evidence" value="ECO:0007669"/>
    <property type="project" value="InterPro"/>
</dbReference>
<evidence type="ECO:0000256" key="3">
    <source>
        <dbReference type="ARBA" id="ARBA00022692"/>
    </source>
</evidence>
<dbReference type="InterPro" id="IPR000008">
    <property type="entry name" value="C2_dom"/>
</dbReference>
<evidence type="ECO:0000313" key="15">
    <source>
        <dbReference type="EMBL" id="KAK5647054.1"/>
    </source>
</evidence>
<evidence type="ECO:0000256" key="7">
    <source>
        <dbReference type="ARBA" id="ARBA00022989"/>
    </source>
</evidence>
<dbReference type="FunFam" id="2.60.40.150:FF:000093">
    <property type="entry name" value="Extended synaptotagmin 3"/>
    <property type="match status" value="1"/>
</dbReference>
<organism evidence="15 16">
    <name type="scientific">Pyrocoelia pectoralis</name>
    <dbReference type="NCBI Taxonomy" id="417401"/>
    <lineage>
        <taxon>Eukaryota</taxon>
        <taxon>Metazoa</taxon>
        <taxon>Ecdysozoa</taxon>
        <taxon>Arthropoda</taxon>
        <taxon>Hexapoda</taxon>
        <taxon>Insecta</taxon>
        <taxon>Pterygota</taxon>
        <taxon>Neoptera</taxon>
        <taxon>Endopterygota</taxon>
        <taxon>Coleoptera</taxon>
        <taxon>Polyphaga</taxon>
        <taxon>Elateriformia</taxon>
        <taxon>Elateroidea</taxon>
        <taxon>Lampyridae</taxon>
        <taxon>Lampyrinae</taxon>
        <taxon>Pyrocoelia</taxon>
    </lineage>
</organism>
<dbReference type="CDD" id="cd21670">
    <property type="entry name" value="SMP_ESyt"/>
    <property type="match status" value="1"/>
</dbReference>
<dbReference type="FunFam" id="2.60.40.150:FF:000155">
    <property type="entry name" value="extended synaptotagmin-2 isoform X1"/>
    <property type="match status" value="1"/>
</dbReference>
<dbReference type="GO" id="GO:0005544">
    <property type="term" value="F:calcium-dependent phospholipid binding"/>
    <property type="evidence" value="ECO:0007669"/>
    <property type="project" value="TreeGrafter"/>
</dbReference>
<dbReference type="InterPro" id="IPR039010">
    <property type="entry name" value="Synaptotagmin_SMP"/>
</dbReference>
<feature type="domain" description="C2" evidence="13">
    <location>
        <begin position="283"/>
        <end position="406"/>
    </location>
</feature>
<dbReference type="Proteomes" id="UP001329430">
    <property type="component" value="Chromosome 3"/>
</dbReference>
<dbReference type="InterPro" id="IPR051634">
    <property type="entry name" value="Extended_Synaptotagmin"/>
</dbReference>
<feature type="domain" description="C2" evidence="13">
    <location>
        <begin position="654"/>
        <end position="778"/>
    </location>
</feature>
<name>A0AAN7VMW7_9COLE</name>
<reference evidence="15 16" key="1">
    <citation type="journal article" date="2024" name="Insects">
        <title>An Improved Chromosome-Level Genome Assembly of the Firefly Pyrocoelia pectoralis.</title>
        <authorList>
            <person name="Fu X."/>
            <person name="Meyer-Rochow V.B."/>
            <person name="Ballantyne L."/>
            <person name="Zhu X."/>
        </authorList>
    </citation>
    <scope>NUCLEOTIDE SEQUENCE [LARGE SCALE GENOMIC DNA]</scope>
    <source>
        <tissue evidence="15">Whole body</tissue>
    </source>
</reference>
<accession>A0AAN7VMW7</accession>
<dbReference type="PANTHER" id="PTHR45761">
    <property type="entry name" value="EXTENDED SYNAPTOTAGMIN-LIKE PROTEIN 2, ISOFORM C"/>
    <property type="match status" value="1"/>
</dbReference>
<evidence type="ECO:0000256" key="9">
    <source>
        <dbReference type="ARBA" id="ARBA00023121"/>
    </source>
</evidence>
<dbReference type="InterPro" id="IPR037752">
    <property type="entry name" value="C2C_KIAA1228"/>
</dbReference>
<comment type="caution">
    <text evidence="15">The sequence shown here is derived from an EMBL/GenBank/DDBJ whole genome shotgun (WGS) entry which is preliminary data.</text>
</comment>
<dbReference type="CDD" id="cd04030">
    <property type="entry name" value="C2C_KIAA1228"/>
    <property type="match status" value="1"/>
</dbReference>
<evidence type="ECO:0000256" key="8">
    <source>
        <dbReference type="ARBA" id="ARBA00023055"/>
    </source>
</evidence>
<keyword evidence="7 12" id="KW-1133">Transmembrane helix</keyword>
<feature type="domain" description="C2" evidence="13">
    <location>
        <begin position="431"/>
        <end position="562"/>
    </location>
</feature>
<evidence type="ECO:0000259" key="13">
    <source>
        <dbReference type="PROSITE" id="PS50004"/>
    </source>
</evidence>
<sequence length="786" mass="88445">MSDPSDQEEHGHGHAPLSKRKIAGIKIKSVVYSAVKRVATVLLIYVVGYMHWSFGWFFGPIILLVIRDQYRKSKDQKRNITKSIALAQEEDVILARIDDLPAWVYFPDVERAEWLNKIFKQLWPSVNSYVRDVIRDKIQPKMQKKLQKFKLTGFKFEKMILGSIPPRVGGVKVYEANVARHEIILDLDLFYAGDCNLSFTMGAGVKGGIKDFQLQGTLRVVLKPLLSRMPLIGGLQIYFLNNPTIDFNLVGFVDILDLPGFSDLLRQLILEQVSSMMVLPNKLPVKLSKHVESEMLHVPEPEGVLRIHVIEAKNLMRKDIGILGKGKSDPYCVLNVGAQERRTQTIDNCVDPKWDYWCEFAIMDTNGQQLFLHLFDYDDGSKDDDLGRAAVDINTIAKKGEDDMWITLEQAKHGMVHVRFTWFVLSTNYSDLRAVLAETQMLQVTSMSTALLIVYIDSAKGLPQVRTQSKPDPYLLLTVGQESQQTSVKKKTSDPVWEQGFNFLVANPNSDTLYLNFIDHKTGAGLGELAYNLSALSEKPGLSVNLQPFGLLKSGPLGKLTFSMHLRILKRYTLEDDDEISKLNRNDSVVSTDAKKSVSRESSLKNDTEPLDNVQEELIEQASVPVQAAVPSEPQGDGVSHRILSNTISAGDAGLGRIQLTLRYSVQRQRLIVVVHKIVNLPLPSKDPSNIPDPYVKLYLLPGRSKESKRKTQVVKDNCNPVFDVTFEYVLSQGELHSQQLQVTVATQKQLFSGSNTMGQVLIDLGKFNLTQSNTFWFDLQPEVEC</sequence>
<evidence type="ECO:0000256" key="10">
    <source>
        <dbReference type="ARBA" id="ARBA00023136"/>
    </source>
</evidence>
<dbReference type="SUPFAM" id="SSF49562">
    <property type="entry name" value="C2 domain (Calcium/lipid-binding domain, CaLB)"/>
    <property type="match status" value="3"/>
</dbReference>
<keyword evidence="5" id="KW-0677">Repeat</keyword>
<proteinExistence type="predicted"/>
<evidence type="ECO:0000256" key="12">
    <source>
        <dbReference type="SAM" id="Phobius"/>
    </source>
</evidence>
<keyword evidence="4" id="KW-0479">Metal-binding</keyword>
<dbReference type="Gene3D" id="2.60.40.150">
    <property type="entry name" value="C2 domain"/>
    <property type="match status" value="3"/>
</dbReference>
<keyword evidence="10 12" id="KW-0472">Membrane</keyword>
<evidence type="ECO:0000256" key="5">
    <source>
        <dbReference type="ARBA" id="ARBA00022737"/>
    </source>
</evidence>
<dbReference type="GO" id="GO:0006869">
    <property type="term" value="P:lipid transport"/>
    <property type="evidence" value="ECO:0007669"/>
    <property type="project" value="UniProtKB-KW"/>
</dbReference>
<feature type="domain" description="SMP-LTD" evidence="14">
    <location>
        <begin position="108"/>
        <end position="288"/>
    </location>
</feature>
<feature type="compositionally biased region" description="Basic and acidic residues" evidence="11">
    <location>
        <begin position="593"/>
        <end position="608"/>
    </location>
</feature>
<gene>
    <name evidence="15" type="ORF">RI129_005518</name>
</gene>
<dbReference type="GO" id="GO:0008429">
    <property type="term" value="F:phosphatidylethanolamine binding"/>
    <property type="evidence" value="ECO:0007669"/>
    <property type="project" value="TreeGrafter"/>
</dbReference>
<dbReference type="PANTHER" id="PTHR45761:SF1">
    <property type="entry name" value="EXTENDED SYNAPTOTAGMIN-LIKE PROTEIN 2, ISOFORM C"/>
    <property type="match status" value="1"/>
</dbReference>